<gene>
    <name evidence="2" type="ORF">AMEX_G11749</name>
</gene>
<reference evidence="2 3" key="1">
    <citation type="submission" date="2021-07" db="EMBL/GenBank/DDBJ databases">
        <authorList>
            <person name="Imarazene B."/>
            <person name="Zahm M."/>
            <person name="Klopp C."/>
            <person name="Cabau C."/>
            <person name="Beille S."/>
            <person name="Jouanno E."/>
            <person name="Castinel A."/>
            <person name="Lluch J."/>
            <person name="Gil L."/>
            <person name="Kuchtly C."/>
            <person name="Lopez Roques C."/>
            <person name="Donnadieu C."/>
            <person name="Parrinello H."/>
            <person name="Journot L."/>
            <person name="Du K."/>
            <person name="Schartl M."/>
            <person name="Retaux S."/>
            <person name="Guiguen Y."/>
        </authorList>
    </citation>
    <scope>NUCLEOTIDE SEQUENCE [LARGE SCALE GENOMIC DNA]</scope>
    <source>
        <strain evidence="2">Pach_M1</strain>
        <tissue evidence="2">Testis</tissue>
    </source>
</reference>
<name>A0A8T2LR59_ASTMX</name>
<feature type="region of interest" description="Disordered" evidence="1">
    <location>
        <begin position="1"/>
        <end position="34"/>
    </location>
</feature>
<protein>
    <submittedName>
        <fullName evidence="2">Uncharacterized protein</fullName>
    </submittedName>
</protein>
<evidence type="ECO:0000313" key="2">
    <source>
        <dbReference type="EMBL" id="KAG9274708.1"/>
    </source>
</evidence>
<proteinExistence type="predicted"/>
<dbReference type="Proteomes" id="UP000752171">
    <property type="component" value="Unassembled WGS sequence"/>
</dbReference>
<accession>A0A8T2LR59</accession>
<dbReference type="EMBL" id="JAICCE010000008">
    <property type="protein sequence ID" value="KAG9274708.1"/>
    <property type="molecule type" value="Genomic_DNA"/>
</dbReference>
<organism evidence="2 3">
    <name type="scientific">Astyanax mexicanus</name>
    <name type="common">Blind cave fish</name>
    <name type="synonym">Astyanax fasciatus mexicanus</name>
    <dbReference type="NCBI Taxonomy" id="7994"/>
    <lineage>
        <taxon>Eukaryota</taxon>
        <taxon>Metazoa</taxon>
        <taxon>Chordata</taxon>
        <taxon>Craniata</taxon>
        <taxon>Vertebrata</taxon>
        <taxon>Euteleostomi</taxon>
        <taxon>Actinopterygii</taxon>
        <taxon>Neopterygii</taxon>
        <taxon>Teleostei</taxon>
        <taxon>Ostariophysi</taxon>
        <taxon>Characiformes</taxon>
        <taxon>Characoidei</taxon>
        <taxon>Acestrorhamphidae</taxon>
        <taxon>Acestrorhamphinae</taxon>
        <taxon>Astyanax</taxon>
    </lineage>
</organism>
<comment type="caution">
    <text evidence="2">The sequence shown here is derived from an EMBL/GenBank/DDBJ whole genome shotgun (WGS) entry which is preliminary data.</text>
</comment>
<evidence type="ECO:0000256" key="1">
    <source>
        <dbReference type="SAM" id="MobiDB-lite"/>
    </source>
</evidence>
<dbReference type="AlphaFoldDB" id="A0A8T2LR59"/>
<sequence length="98" mass="11401">MDEQQREKSAANGKEAVESEAKERHQSTERSRSHSLDHYISFCANRIQTDDSDVRRRRWTSETNRSYGELIDCGSSEEGCWNVPKGMPGFYQCFKKFC</sequence>
<evidence type="ECO:0000313" key="3">
    <source>
        <dbReference type="Proteomes" id="UP000752171"/>
    </source>
</evidence>